<feature type="compositionally biased region" description="Polar residues" evidence="1">
    <location>
        <begin position="75"/>
        <end position="85"/>
    </location>
</feature>
<accession>A0A9W8B6A4</accession>
<feature type="compositionally biased region" description="Polar residues" evidence="1">
    <location>
        <begin position="1121"/>
        <end position="1134"/>
    </location>
</feature>
<evidence type="ECO:0000313" key="3">
    <source>
        <dbReference type="Proteomes" id="UP001151582"/>
    </source>
</evidence>
<feature type="region of interest" description="Disordered" evidence="1">
    <location>
        <begin position="1667"/>
        <end position="1736"/>
    </location>
</feature>
<feature type="compositionally biased region" description="Low complexity" evidence="1">
    <location>
        <begin position="1349"/>
        <end position="1369"/>
    </location>
</feature>
<proteinExistence type="predicted"/>
<feature type="compositionally biased region" description="Polar residues" evidence="1">
    <location>
        <begin position="1446"/>
        <end position="1456"/>
    </location>
</feature>
<reference evidence="2" key="1">
    <citation type="submission" date="2022-07" db="EMBL/GenBank/DDBJ databases">
        <title>Phylogenomic reconstructions and comparative analyses of Kickxellomycotina fungi.</title>
        <authorList>
            <person name="Reynolds N.K."/>
            <person name="Stajich J.E."/>
            <person name="Barry K."/>
            <person name="Grigoriev I.V."/>
            <person name="Crous P."/>
            <person name="Smith M.E."/>
        </authorList>
    </citation>
    <scope>NUCLEOTIDE SEQUENCE</scope>
    <source>
        <strain evidence="2">RSA 567</strain>
    </source>
</reference>
<feature type="compositionally biased region" description="Polar residues" evidence="1">
    <location>
        <begin position="413"/>
        <end position="442"/>
    </location>
</feature>
<organism evidence="2 3">
    <name type="scientific">Dimargaris verticillata</name>
    <dbReference type="NCBI Taxonomy" id="2761393"/>
    <lineage>
        <taxon>Eukaryota</taxon>
        <taxon>Fungi</taxon>
        <taxon>Fungi incertae sedis</taxon>
        <taxon>Zoopagomycota</taxon>
        <taxon>Kickxellomycotina</taxon>
        <taxon>Dimargaritomycetes</taxon>
        <taxon>Dimargaritales</taxon>
        <taxon>Dimargaritaceae</taxon>
        <taxon>Dimargaris</taxon>
    </lineage>
</organism>
<feature type="compositionally biased region" description="Low complexity" evidence="1">
    <location>
        <begin position="1719"/>
        <end position="1729"/>
    </location>
</feature>
<keyword evidence="3" id="KW-1185">Reference proteome</keyword>
<feature type="region of interest" description="Disordered" evidence="1">
    <location>
        <begin position="408"/>
        <end position="506"/>
    </location>
</feature>
<feature type="compositionally biased region" description="Basic and acidic residues" evidence="1">
    <location>
        <begin position="1105"/>
        <end position="1118"/>
    </location>
</feature>
<feature type="region of interest" description="Disordered" evidence="1">
    <location>
        <begin position="589"/>
        <end position="672"/>
    </location>
</feature>
<feature type="compositionally biased region" description="Low complexity" evidence="1">
    <location>
        <begin position="96"/>
        <end position="113"/>
    </location>
</feature>
<feature type="compositionally biased region" description="Polar residues" evidence="1">
    <location>
        <begin position="360"/>
        <end position="396"/>
    </location>
</feature>
<feature type="region of interest" description="Disordered" evidence="1">
    <location>
        <begin position="1230"/>
        <end position="1317"/>
    </location>
</feature>
<feature type="compositionally biased region" description="Polar residues" evidence="1">
    <location>
        <begin position="1698"/>
        <end position="1709"/>
    </location>
</feature>
<gene>
    <name evidence="2" type="ORF">H4R34_003333</name>
</gene>
<feature type="compositionally biased region" description="Polar residues" evidence="1">
    <location>
        <begin position="168"/>
        <end position="182"/>
    </location>
</feature>
<feature type="region of interest" description="Disordered" evidence="1">
    <location>
        <begin position="987"/>
        <end position="1053"/>
    </location>
</feature>
<feature type="region of interest" description="Disordered" evidence="1">
    <location>
        <begin position="58"/>
        <end position="220"/>
    </location>
</feature>
<feature type="compositionally biased region" description="Pro residues" evidence="1">
    <location>
        <begin position="262"/>
        <end position="271"/>
    </location>
</feature>
<feature type="compositionally biased region" description="Polar residues" evidence="1">
    <location>
        <begin position="654"/>
        <end position="666"/>
    </location>
</feature>
<feature type="compositionally biased region" description="Basic residues" evidence="1">
    <location>
        <begin position="1262"/>
        <end position="1280"/>
    </location>
</feature>
<dbReference type="OrthoDB" id="5600591at2759"/>
<feature type="compositionally biased region" description="Basic and acidic residues" evidence="1">
    <location>
        <begin position="1084"/>
        <end position="1093"/>
    </location>
</feature>
<comment type="caution">
    <text evidence="2">The sequence shown here is derived from an EMBL/GenBank/DDBJ whole genome shotgun (WGS) entry which is preliminary data.</text>
</comment>
<evidence type="ECO:0000313" key="2">
    <source>
        <dbReference type="EMBL" id="KAJ1978095.1"/>
    </source>
</evidence>
<name>A0A9W8B6A4_9FUNG</name>
<feature type="region of interest" description="Disordered" evidence="1">
    <location>
        <begin position="359"/>
        <end position="396"/>
    </location>
</feature>
<feature type="compositionally biased region" description="Low complexity" evidence="1">
    <location>
        <begin position="183"/>
        <end position="199"/>
    </location>
</feature>
<feature type="region of interest" description="Disordered" evidence="1">
    <location>
        <begin position="1348"/>
        <end position="1369"/>
    </location>
</feature>
<feature type="region of interest" description="Disordered" evidence="1">
    <location>
        <begin position="1423"/>
        <end position="1524"/>
    </location>
</feature>
<feature type="compositionally biased region" description="Polar residues" evidence="1">
    <location>
        <begin position="865"/>
        <end position="878"/>
    </location>
</feature>
<feature type="compositionally biased region" description="Acidic residues" evidence="1">
    <location>
        <begin position="1457"/>
        <end position="1470"/>
    </location>
</feature>
<dbReference type="Proteomes" id="UP001151582">
    <property type="component" value="Unassembled WGS sequence"/>
</dbReference>
<feature type="region of interest" description="Disordered" evidence="1">
    <location>
        <begin position="837"/>
        <end position="952"/>
    </location>
</feature>
<feature type="compositionally biased region" description="Polar residues" evidence="1">
    <location>
        <begin position="202"/>
        <end position="212"/>
    </location>
</feature>
<protein>
    <submittedName>
        <fullName evidence="2">Uncharacterized protein</fullName>
    </submittedName>
</protein>
<dbReference type="EMBL" id="JANBQB010000299">
    <property type="protein sequence ID" value="KAJ1978095.1"/>
    <property type="molecule type" value="Genomic_DNA"/>
</dbReference>
<feature type="region of interest" description="Disordered" evidence="1">
    <location>
        <begin position="1084"/>
        <end position="1167"/>
    </location>
</feature>
<feature type="compositionally biased region" description="Low complexity" evidence="1">
    <location>
        <begin position="455"/>
        <end position="465"/>
    </location>
</feature>
<evidence type="ECO:0000256" key="1">
    <source>
        <dbReference type="SAM" id="MobiDB-lite"/>
    </source>
</evidence>
<sequence length="1736" mass="183600">MWCVHFTHFRLGHRTLSLAMFFLKKLNQSSSTVHQGAGAATDKPSRKPGKRLTLRVKTKRGGGRGIPPDAALVSPSDTESPSDYSPSPLGSPVYVLPTSNTAGTTTTTLGAPSPQQRQHVSPFARLNRAATEPAPARGSEAASTSWLSPEDQAPSSYKPGNHTPLMTLGSSIPTSRTSSKTCAPSTPASSSLRSSPTLRMARTSTDPGQSSAHPLASASYRSKARKSGSLLSLFSLGNRANLSGVSLRRTPTVDGSTRSYTPPVPTLPPLPNLKISRIPAPPTTVDLFPSVLPSSPATQIMPPAEPSLMDDIFKEWGSRLQTESNGPPSPKLLAGPLARACPVDSESESDSDMVPLATLNAPSQPSPMVTSPTTLAPFSRPQATVLTPPSSVTATTGEPAFAKAPLLSLDVPSPSQSTPLIASSSNPQRKSSAASRPNSPQPKGSGWLNPLRLSTTITTATTTVTSNRASRLKLWPSRKNKRNSGSTSAAPGLQLSLPGENSAEQADDSLTQFAEQLMTKSVVAPEVSQATQDDEVDLALQDVNSALGKFLAQHPNPLDHGDTFRELPSGQMQAISALAELLRHTGVPRRSRYTTSDVEDSESDSISVTSDDDDSDAERRQKPKKLKGVSWDLPEDAKSSVGGSHPSDVARENGAQTESLSLTDATPTEAEIKAQREQRALLQRMLSRHRHEIQQGHGAIHDWMIKAGIDPQQVLKATATWADDPRTQSSAPVRSVMPKSFSMQPDRTAMVSPRRAEPIVAGVSSQPMTPASSYAGYSPAPNASFVHPTTYSPAFPVTYPPSPFVQSAPHSAPLLYSHVPRHFGQPIESFDYTLLRRGEEPHPSSGHQTNGPAQHFSPLVRPHQAGTSSGQLSTNISQVHLADAPSPPSSSVATDEASCQLQPQASADPAPLEVSAASPLAETEDDVTPETSLGNMPLPAAEQPIPGSQSTALVASTASLPSAGNDSLDPTVVLIEDEERLDATLANPAADSEGGDGQGDALTTNSGFKRYPKKPNRPTRLIVYSDHEQTTPTDTGEGKKFKTNFRPPRSSKRNEVYASAYNSLGTPVAHPSVILAKRKQEEEEAERERREAELQANLAREEEEIARREEERKAREEAEGTTDSQSIGSDSKYSTDPYDSYTDSEGSYTDASDSEAEAPAAHPGGYPGMIGPGGMSPFYPYPPTVMTPVPGSHGGYQYVIMANPASYPGTTRAGATPMYYWPYPGMPGAITAPSADEPPKSEDPAPSSLPPDETAKTTAASKPRKLFRKQLARLTSRRGKPLLPVLPLAPDMTPKDNRSDASDTDPPKSSLDKPTTAATAPMVSMPLMYSPYYMLPTPVMPGYGQSVQSAPITPTSASSPWSAGYAASPGPAPMTTHPLASYQPSSSAPSMTPISRYSSPMPMSHPHYAPAVYAPQLPGSSPFGIPPLPANNGANSDMTHPGPTAASHSHSRVLNSSDDESEGEYLDDSDGAGKASRPPTSPLSAGSYPPMFTQTRASKPTMYPTAETTPADSPTAPFQVLGSQGATYPPLTPVSSYHPSPSSYPVQMPLTTYTAGQYNPSHAFANDPRMMGASQPLPQSPNISTLRLGSLHNSPSVHPQQSYLFTGDPSMMLPSPATASAFRTYPNASQKEPRPTTNALSLSGVPAYNTMPVSTAIPPSQVSTYALSPSVSQSPCAPGYSPHAQGPSRWPSAGHQVTRVQTTPLQTTGIGLAAATGMPASSPAASYYSQLSRGPR</sequence>
<feature type="region of interest" description="Disordered" evidence="1">
    <location>
        <begin position="248"/>
        <end position="273"/>
    </location>
</feature>